<dbReference type="Pfam" id="PF13310">
    <property type="entry name" value="Virulence_RhuM"/>
    <property type="match status" value="1"/>
</dbReference>
<gene>
    <name evidence="1" type="ORF">CLV48_101280</name>
</gene>
<organism evidence="1 2">
    <name type="scientific">Cecembia rubra</name>
    <dbReference type="NCBI Taxonomy" id="1485585"/>
    <lineage>
        <taxon>Bacteria</taxon>
        <taxon>Pseudomonadati</taxon>
        <taxon>Bacteroidota</taxon>
        <taxon>Cytophagia</taxon>
        <taxon>Cytophagales</taxon>
        <taxon>Cyclobacteriaceae</taxon>
        <taxon>Cecembia</taxon>
    </lineage>
</organism>
<dbReference type="PANTHER" id="PTHR35810">
    <property type="entry name" value="CYTOPLASMIC PROTEIN-RELATED"/>
    <property type="match status" value="1"/>
</dbReference>
<sequence length="289" mass="33345">MNSQNEIVFYQPDAGSTHIDVRIEDETVWLTQQQIIELFESSKANISEHIKHIFESGELEEGATVRNFRTVRKEGKRMISRDLQHYSLDVIISVGYRVNSKRGTQFRIWANQVLKSYLLKGYAVNNRVELLEKSMQEVVNRIEKVELQIHATLPPTQGIFFNGQVFDAYVFVADLIKTAKSSIILIDNYVDETVLTLLAKRGEKVSATIYTKAITKQIQLDLQKHNSQYSEINAKEFKEAHDRFLIIDERELYHFGASLKDLGKKWFAFSKMDSLVNEVLVKLNKGGRK</sequence>
<dbReference type="InterPro" id="IPR011204">
    <property type="entry name" value="Virulence_RhuM-like"/>
</dbReference>
<dbReference type="Proteomes" id="UP000240708">
    <property type="component" value="Unassembled WGS sequence"/>
</dbReference>
<dbReference type="AlphaFoldDB" id="A0A2P8ED11"/>
<accession>A0A2P8ED11</accession>
<dbReference type="PANTHER" id="PTHR35810:SF1">
    <property type="entry name" value="CYTOPLASMIC PROTEIN"/>
    <property type="match status" value="1"/>
</dbReference>
<evidence type="ECO:0000313" key="1">
    <source>
        <dbReference type="EMBL" id="PSL07350.1"/>
    </source>
</evidence>
<evidence type="ECO:0000313" key="2">
    <source>
        <dbReference type="Proteomes" id="UP000240708"/>
    </source>
</evidence>
<comment type="caution">
    <text evidence="1">The sequence shown here is derived from an EMBL/GenBank/DDBJ whole genome shotgun (WGS) entry which is preliminary data.</text>
</comment>
<name>A0A2P8ED11_9BACT</name>
<protein>
    <submittedName>
        <fullName evidence="1">Virulence RhuM family protein</fullName>
    </submittedName>
</protein>
<dbReference type="RefSeq" id="WP_106565448.1">
    <property type="nucleotide sequence ID" value="NZ_PYGF01000001.1"/>
</dbReference>
<keyword evidence="2" id="KW-1185">Reference proteome</keyword>
<dbReference type="OrthoDB" id="9816206at2"/>
<reference evidence="1 2" key="1">
    <citation type="submission" date="2018-03" db="EMBL/GenBank/DDBJ databases">
        <title>Genomic Encyclopedia of Archaeal and Bacterial Type Strains, Phase II (KMG-II): from individual species to whole genera.</title>
        <authorList>
            <person name="Goeker M."/>
        </authorList>
    </citation>
    <scope>NUCLEOTIDE SEQUENCE [LARGE SCALE GENOMIC DNA]</scope>
    <source>
        <strain evidence="1 2">DSM 28057</strain>
    </source>
</reference>
<proteinExistence type="predicted"/>
<dbReference type="EMBL" id="PYGF01000001">
    <property type="protein sequence ID" value="PSL07350.1"/>
    <property type="molecule type" value="Genomic_DNA"/>
</dbReference>